<keyword evidence="13" id="KW-1185">Reference proteome</keyword>
<evidence type="ECO:0000256" key="9">
    <source>
        <dbReference type="ARBA" id="ARBA00047764"/>
    </source>
</evidence>
<comment type="catalytic activity">
    <reaction evidence="9">
        <text>adenosine + H2O + H(+) = inosine + NH4(+)</text>
        <dbReference type="Rhea" id="RHEA:24408"/>
        <dbReference type="ChEBI" id="CHEBI:15377"/>
        <dbReference type="ChEBI" id="CHEBI:15378"/>
        <dbReference type="ChEBI" id="CHEBI:16335"/>
        <dbReference type="ChEBI" id="CHEBI:17596"/>
        <dbReference type="ChEBI" id="CHEBI:28938"/>
        <dbReference type="EC" id="3.5.4.4"/>
    </reaction>
</comment>
<dbReference type="GO" id="GO:0004000">
    <property type="term" value="F:adenosine deaminase activity"/>
    <property type="evidence" value="ECO:0007669"/>
    <property type="project" value="InterPro"/>
</dbReference>
<evidence type="ECO:0000256" key="1">
    <source>
        <dbReference type="ARBA" id="ARBA00001947"/>
    </source>
</evidence>
<evidence type="ECO:0000256" key="3">
    <source>
        <dbReference type="ARBA" id="ARBA00006083"/>
    </source>
</evidence>
<dbReference type="EMBL" id="KE346361">
    <property type="protein sequence ID" value="KJE90356.1"/>
    <property type="molecule type" value="Genomic_DNA"/>
</dbReference>
<feature type="domain" description="Adenosine deaminase" evidence="10">
    <location>
        <begin position="224"/>
        <end position="518"/>
    </location>
</feature>
<dbReference type="GO" id="GO:0046872">
    <property type="term" value="F:metal ion binding"/>
    <property type="evidence" value="ECO:0007669"/>
    <property type="project" value="UniProtKB-KW"/>
</dbReference>
<dbReference type="GO" id="GO:0006154">
    <property type="term" value="P:adenosine catabolic process"/>
    <property type="evidence" value="ECO:0007669"/>
    <property type="project" value="InterPro"/>
</dbReference>
<dbReference type="InterPro" id="IPR001365">
    <property type="entry name" value="A_deaminase_dom"/>
</dbReference>
<keyword evidence="8" id="KW-0378">Hydrolase</keyword>
<dbReference type="OMA" id="SMKQCIE"/>
<dbReference type="InterPro" id="IPR013659">
    <property type="entry name" value="A_deaminase_N"/>
</dbReference>
<dbReference type="PANTHER" id="PTHR11409">
    <property type="entry name" value="ADENOSINE DEAMINASE"/>
    <property type="match status" value="1"/>
</dbReference>
<keyword evidence="6" id="KW-0479">Metal-binding</keyword>
<dbReference type="InParanoid" id="A0A0D2U5D3"/>
<evidence type="ECO:0000256" key="2">
    <source>
        <dbReference type="ARBA" id="ARBA00004613"/>
    </source>
</evidence>
<reference evidence="13" key="1">
    <citation type="submission" date="2011-02" db="EMBL/GenBank/DDBJ databases">
        <title>The Genome Sequence of Capsaspora owczarzaki ATCC 30864.</title>
        <authorList>
            <person name="Russ C."/>
            <person name="Cuomo C."/>
            <person name="Burger G."/>
            <person name="Gray M.W."/>
            <person name="Holland P.W.H."/>
            <person name="King N."/>
            <person name="Lang F.B.F."/>
            <person name="Roger A.J."/>
            <person name="Ruiz-Trillo I."/>
            <person name="Young S.K."/>
            <person name="Zeng Q."/>
            <person name="Gargeya S."/>
            <person name="Alvarado L."/>
            <person name="Berlin A."/>
            <person name="Chapman S.B."/>
            <person name="Chen Z."/>
            <person name="Freedman E."/>
            <person name="Gellesch M."/>
            <person name="Goldberg J."/>
            <person name="Griggs A."/>
            <person name="Gujja S."/>
            <person name="Heilman E."/>
            <person name="Heiman D."/>
            <person name="Howarth C."/>
            <person name="Mehta T."/>
            <person name="Neiman D."/>
            <person name="Pearson M."/>
            <person name="Roberts A."/>
            <person name="Saif S."/>
            <person name="Shea T."/>
            <person name="Shenoy N."/>
            <person name="Sisk P."/>
            <person name="Stolte C."/>
            <person name="Sykes S."/>
            <person name="White J."/>
            <person name="Yandava C."/>
            <person name="Haas B."/>
            <person name="Nusbaum C."/>
            <person name="Birren B."/>
        </authorList>
    </citation>
    <scope>NUCLEOTIDE SEQUENCE</scope>
    <source>
        <strain evidence="13">ATCC 30864</strain>
    </source>
</reference>
<sequence length="541" mass="59908">MPFQPLAARSRQLSSSATALTVAAAAMLALLAVSASARPLQRSRPSISKNEYMAQRGNLLQFEAEMRTAADLPLTSLEQSANQILMQLKDAELAKYRHADFPPSLHFFSGKHLISDSPVMNFLQALPKGGALHLHSVSMVRIDWIIETATYDPTLYSCFNTTSGAQSFRFSAATKLPSTCNWVNVVAWRQASGNATAFDAQLFQNMTVLVDDPVQAYPTQDIVWQKFQSALSLVDGMVAYIPYFIAYTTRAMQELVDDNVQYAEFRTTLTPLYDINGNVYSSAYQMELLQQIIANFTAAHPTTFFGGKAIICGIRSFEPPVIGELLNETLVLRQQFPDLVAGFDLVSQEDPGYPLIEFLDQFLTSQQSQQAAGVTIPYFFHAGETNWIDQDVDDNLFDAVLLNTTRIGHGFAVAKHPIVSSLVTSRQIAIEVCPISNQVLKLVDDLRNHPGALYLEQNIPIVISSDDPSVWDISGLSYDFYEAFMGWGGDVLDIKTIKQLIINSIQFSAMSDAEKQAAFDLWNPLWVSALQQLVAAANKEL</sequence>
<name>A0A0D2U5D3_CAPO3</name>
<dbReference type="InterPro" id="IPR032466">
    <property type="entry name" value="Metal_Hydrolase"/>
</dbReference>
<comment type="cofactor">
    <cofactor evidence="1">
        <name>Zn(2+)</name>
        <dbReference type="ChEBI" id="CHEBI:29105"/>
    </cofactor>
</comment>
<evidence type="ECO:0000313" key="13">
    <source>
        <dbReference type="Proteomes" id="UP000008743"/>
    </source>
</evidence>
<comment type="similarity">
    <text evidence="3">Belongs to the metallo-dependent hydrolases superfamily. Adenosine and AMP deaminases family. ADGF subfamily.</text>
</comment>
<dbReference type="InterPro" id="IPR006330">
    <property type="entry name" value="Ado/ade_deaminase"/>
</dbReference>
<dbReference type="PhylomeDB" id="A0A0D2U5D3"/>
<dbReference type="NCBIfam" id="TIGR01431">
    <property type="entry name" value="adm_rel"/>
    <property type="match status" value="1"/>
</dbReference>
<keyword evidence="5" id="KW-0964">Secreted</keyword>
<dbReference type="GO" id="GO:0046103">
    <property type="term" value="P:inosine biosynthetic process"/>
    <property type="evidence" value="ECO:0007669"/>
    <property type="project" value="TreeGrafter"/>
</dbReference>
<dbReference type="GO" id="GO:0005615">
    <property type="term" value="C:extracellular space"/>
    <property type="evidence" value="ECO:0007669"/>
    <property type="project" value="InterPro"/>
</dbReference>
<dbReference type="STRING" id="595528.A0A0D2U5D3"/>
<dbReference type="Pfam" id="PF00962">
    <property type="entry name" value="A_deaminase"/>
    <property type="match status" value="1"/>
</dbReference>
<dbReference type="SUPFAM" id="SSF51556">
    <property type="entry name" value="Metallo-dependent hydrolases"/>
    <property type="match status" value="1"/>
</dbReference>
<evidence type="ECO:0000256" key="5">
    <source>
        <dbReference type="ARBA" id="ARBA00022525"/>
    </source>
</evidence>
<evidence type="ECO:0000256" key="8">
    <source>
        <dbReference type="ARBA" id="ARBA00022801"/>
    </source>
</evidence>
<organism evidence="12 13">
    <name type="scientific">Capsaspora owczarzaki (strain ATCC 30864)</name>
    <dbReference type="NCBI Taxonomy" id="595528"/>
    <lineage>
        <taxon>Eukaryota</taxon>
        <taxon>Filasterea</taxon>
        <taxon>Capsaspora</taxon>
    </lineage>
</organism>
<dbReference type="EC" id="3.5.4.4" evidence="4"/>
<protein>
    <recommendedName>
        <fullName evidence="4">adenosine deaminase</fullName>
        <ecNumber evidence="4">3.5.4.4</ecNumber>
    </recommendedName>
</protein>
<proteinExistence type="inferred from homology"/>
<evidence type="ECO:0000259" key="11">
    <source>
        <dbReference type="Pfam" id="PF08451"/>
    </source>
</evidence>
<dbReference type="OrthoDB" id="7202371at2759"/>
<dbReference type="InterPro" id="IPR006331">
    <property type="entry name" value="ADGF"/>
</dbReference>
<dbReference type="Pfam" id="PF08451">
    <property type="entry name" value="A_deaminase_N"/>
    <property type="match status" value="1"/>
</dbReference>
<evidence type="ECO:0000259" key="10">
    <source>
        <dbReference type="Pfam" id="PF00962"/>
    </source>
</evidence>
<evidence type="ECO:0000256" key="4">
    <source>
        <dbReference type="ARBA" id="ARBA00012784"/>
    </source>
</evidence>
<comment type="subcellular location">
    <subcellularLocation>
        <location evidence="2">Secreted</location>
    </subcellularLocation>
</comment>
<gene>
    <name evidence="12" type="ORF">CAOG_001679</name>
</gene>
<accession>A0A0D2U5D3</accession>
<dbReference type="eggNOG" id="KOG1097">
    <property type="taxonomic scope" value="Eukaryota"/>
</dbReference>
<evidence type="ECO:0000256" key="7">
    <source>
        <dbReference type="ARBA" id="ARBA00022729"/>
    </source>
</evidence>
<evidence type="ECO:0000256" key="6">
    <source>
        <dbReference type="ARBA" id="ARBA00022723"/>
    </source>
</evidence>
<dbReference type="AlphaFoldDB" id="A0A0D2U5D3"/>
<evidence type="ECO:0000313" key="12">
    <source>
        <dbReference type="EMBL" id="KJE90356.1"/>
    </source>
</evidence>
<dbReference type="Proteomes" id="UP000008743">
    <property type="component" value="Unassembled WGS sequence"/>
</dbReference>
<dbReference type="PANTHER" id="PTHR11409:SF39">
    <property type="entry name" value="ADENOSINE DEAMINASE 2"/>
    <property type="match status" value="1"/>
</dbReference>
<keyword evidence="7" id="KW-0732">Signal</keyword>
<feature type="domain" description="Adenosine/AMP deaminase N-terminal" evidence="11">
    <location>
        <begin position="48"/>
        <end position="123"/>
    </location>
</feature>
<dbReference type="FunFam" id="3.20.20.140:FF:000017">
    <property type="entry name" value="Adenosine deaminase 2"/>
    <property type="match status" value="1"/>
</dbReference>
<dbReference type="Gene3D" id="3.20.20.140">
    <property type="entry name" value="Metal-dependent hydrolases"/>
    <property type="match status" value="1"/>
</dbReference>
<dbReference type="RefSeq" id="XP_004364547.1">
    <property type="nucleotide sequence ID" value="XM_004364490.2"/>
</dbReference>